<protein>
    <submittedName>
        <fullName evidence="3">Uncharacterized protein</fullName>
    </submittedName>
</protein>
<evidence type="ECO:0000313" key="3">
    <source>
        <dbReference type="EMBL" id="UZF89118.1"/>
    </source>
</evidence>
<accession>A0A9E7ZPR5</accession>
<keyword evidence="2" id="KW-0472">Membrane</keyword>
<keyword evidence="2" id="KW-1133">Transmembrane helix</keyword>
<keyword evidence="2" id="KW-0812">Transmembrane</keyword>
<sequence length="107" mass="11743">MIIAGILFLVGLLIGLSHGYPAIILTSAAVTLTVFPLWIVRGEFGLFVVLVWIGYLFALQAGFMLGSYLALPDEVEDLPEPDRPPREEAKPRPPEHSETGPEQDRGE</sequence>
<proteinExistence type="predicted"/>
<evidence type="ECO:0000256" key="1">
    <source>
        <dbReference type="SAM" id="MobiDB-lite"/>
    </source>
</evidence>
<dbReference type="AlphaFoldDB" id="A0A9E7ZPR5"/>
<name>A0A9E7ZPR5_9HYPH</name>
<evidence type="ECO:0000256" key="2">
    <source>
        <dbReference type="SAM" id="Phobius"/>
    </source>
</evidence>
<feature type="compositionally biased region" description="Basic and acidic residues" evidence="1">
    <location>
        <begin position="80"/>
        <end position="107"/>
    </location>
</feature>
<dbReference type="EMBL" id="CP102774">
    <property type="protein sequence ID" value="UZF89118.1"/>
    <property type="molecule type" value="Genomic_DNA"/>
</dbReference>
<gene>
    <name evidence="3" type="ORF">NWE54_10175</name>
</gene>
<reference evidence="3" key="1">
    <citation type="submission" date="2022-08" db="EMBL/GenBank/DDBJ databases">
        <title>Complete Genome Sequences of 2 Bosea sp. soil isolates.</title>
        <authorList>
            <person name="Alvarez Arevalo M."/>
            <person name="Sterndorff E.B."/>
            <person name="Faurdal D."/>
            <person name="Joergensen T.S."/>
            <person name="Weber T."/>
        </authorList>
    </citation>
    <scope>NUCLEOTIDE SEQUENCE</scope>
    <source>
        <strain evidence="3">NBC_00436</strain>
    </source>
</reference>
<organism evidence="3">
    <name type="scientific">Bosea sp. NBC_00436</name>
    <dbReference type="NCBI Taxonomy" id="2969620"/>
    <lineage>
        <taxon>Bacteria</taxon>
        <taxon>Pseudomonadati</taxon>
        <taxon>Pseudomonadota</taxon>
        <taxon>Alphaproteobacteria</taxon>
        <taxon>Hyphomicrobiales</taxon>
        <taxon>Boseaceae</taxon>
        <taxon>Bosea</taxon>
    </lineage>
</organism>
<feature type="region of interest" description="Disordered" evidence="1">
    <location>
        <begin position="76"/>
        <end position="107"/>
    </location>
</feature>
<feature type="transmembrane region" description="Helical" evidence="2">
    <location>
        <begin position="35"/>
        <end position="58"/>
    </location>
</feature>